<gene>
    <name evidence="2" type="primary">Abr_1</name>
    <name evidence="2" type="ORF">GTO96_0019624</name>
</gene>
<dbReference type="EMBL" id="JAATIS010005477">
    <property type="protein sequence ID" value="KAG2459677.1"/>
    <property type="molecule type" value="Genomic_DNA"/>
</dbReference>
<organism evidence="2 3">
    <name type="scientific">Polypterus senegalus</name>
    <name type="common">Senegal bichir</name>
    <dbReference type="NCBI Taxonomy" id="55291"/>
    <lineage>
        <taxon>Eukaryota</taxon>
        <taxon>Metazoa</taxon>
        <taxon>Chordata</taxon>
        <taxon>Craniata</taxon>
        <taxon>Vertebrata</taxon>
        <taxon>Euteleostomi</taxon>
        <taxon>Actinopterygii</taxon>
        <taxon>Polypteriformes</taxon>
        <taxon>Polypteridae</taxon>
        <taxon>Polypterus</taxon>
    </lineage>
</organism>
<name>A0A8X7X3M8_POLSE</name>
<feature type="non-terminal residue" evidence="2">
    <location>
        <position position="1"/>
    </location>
</feature>
<dbReference type="AlphaFoldDB" id="A0A8X7X3M8"/>
<protein>
    <submittedName>
        <fullName evidence="2">ABR protein</fullName>
    </submittedName>
</protein>
<evidence type="ECO:0000313" key="3">
    <source>
        <dbReference type="Proteomes" id="UP000886611"/>
    </source>
</evidence>
<feature type="region of interest" description="Disordered" evidence="1">
    <location>
        <begin position="41"/>
        <end position="89"/>
    </location>
</feature>
<dbReference type="Proteomes" id="UP000886611">
    <property type="component" value="Unassembled WGS sequence"/>
</dbReference>
<reference evidence="2 3" key="1">
    <citation type="journal article" date="2021" name="Cell">
        <title>Tracing the genetic footprints of vertebrate landing in non-teleost ray-finned fishes.</title>
        <authorList>
            <person name="Bi X."/>
            <person name="Wang K."/>
            <person name="Yang L."/>
            <person name="Pan H."/>
            <person name="Jiang H."/>
            <person name="Wei Q."/>
            <person name="Fang M."/>
            <person name="Yu H."/>
            <person name="Zhu C."/>
            <person name="Cai Y."/>
            <person name="He Y."/>
            <person name="Gan X."/>
            <person name="Zeng H."/>
            <person name="Yu D."/>
            <person name="Zhu Y."/>
            <person name="Jiang H."/>
            <person name="Qiu Q."/>
            <person name="Yang H."/>
            <person name="Zhang Y.E."/>
            <person name="Wang W."/>
            <person name="Zhu M."/>
            <person name="He S."/>
            <person name="Zhang G."/>
        </authorList>
    </citation>
    <scope>NUCLEOTIDE SEQUENCE [LARGE SCALE GENOMIC DNA]</scope>
    <source>
        <strain evidence="2">Bchr_013</strain>
    </source>
</reference>
<accession>A0A8X7X3M8</accession>
<evidence type="ECO:0000256" key="1">
    <source>
        <dbReference type="SAM" id="MobiDB-lite"/>
    </source>
</evidence>
<evidence type="ECO:0000313" key="2">
    <source>
        <dbReference type="EMBL" id="KAG2459677.1"/>
    </source>
</evidence>
<comment type="caution">
    <text evidence="2">The sequence shown here is derived from an EMBL/GenBank/DDBJ whole genome shotgun (WGS) entry which is preliminary data.</text>
</comment>
<feature type="compositionally biased region" description="Polar residues" evidence="1">
    <location>
        <begin position="60"/>
        <end position="73"/>
    </location>
</feature>
<sequence>MFRRNRRHSSPLRSFVRDTQTAFLFIIADYYNTDGYDGDATDDHKCQDGSEAMPYIDESPTMSPQLSARSQDSGDAISPSPHDLLGTGVGLPEATAHFGHIGYKSGISPEAEIGPPECTLMHT</sequence>
<proteinExistence type="predicted"/>
<keyword evidence="3" id="KW-1185">Reference proteome</keyword>
<feature type="non-terminal residue" evidence="2">
    <location>
        <position position="123"/>
    </location>
</feature>